<keyword evidence="4" id="KW-0233">DNA recombination</keyword>
<dbReference type="GO" id="GO:0006313">
    <property type="term" value="P:DNA transposition"/>
    <property type="evidence" value="ECO:0007669"/>
    <property type="project" value="InterPro"/>
</dbReference>
<feature type="domain" description="DUF4158" evidence="6">
    <location>
        <begin position="7"/>
        <end position="169"/>
    </location>
</feature>
<evidence type="ECO:0000313" key="8">
    <source>
        <dbReference type="Proteomes" id="UP000636960"/>
    </source>
</evidence>
<feature type="domain" description="Tn3 transposase DDE" evidence="5">
    <location>
        <begin position="588"/>
        <end position="978"/>
    </location>
</feature>
<gene>
    <name evidence="7" type="ORF">Ari01nite_61820</name>
</gene>
<comment type="caution">
    <text evidence="7">The sequence shown here is derived from an EMBL/GenBank/DDBJ whole genome shotgun (WGS) entry which is preliminary data.</text>
</comment>
<evidence type="ECO:0000256" key="3">
    <source>
        <dbReference type="ARBA" id="ARBA00023125"/>
    </source>
</evidence>
<dbReference type="Pfam" id="PF13700">
    <property type="entry name" value="DUF4158"/>
    <property type="match status" value="1"/>
</dbReference>
<dbReference type="InterPro" id="IPR025296">
    <property type="entry name" value="DUF4158"/>
</dbReference>
<evidence type="ECO:0000259" key="5">
    <source>
        <dbReference type="Pfam" id="PF01526"/>
    </source>
</evidence>
<dbReference type="InterPro" id="IPR002513">
    <property type="entry name" value="Tn3_Tnp_DDE_dom"/>
</dbReference>
<organism evidence="7 8">
    <name type="scientific">Paractinoplanes rishiriensis</name>
    <dbReference type="NCBI Taxonomy" id="1050105"/>
    <lineage>
        <taxon>Bacteria</taxon>
        <taxon>Bacillati</taxon>
        <taxon>Actinomycetota</taxon>
        <taxon>Actinomycetes</taxon>
        <taxon>Micromonosporales</taxon>
        <taxon>Micromonosporaceae</taxon>
        <taxon>Paractinoplanes</taxon>
    </lineage>
</organism>
<evidence type="ECO:0000313" key="7">
    <source>
        <dbReference type="EMBL" id="GIE98717.1"/>
    </source>
</evidence>
<sequence>MATRDVFSEDELARLRGFPELGRAELIRHFTLTSADEAFLRKFRTGRNVLGVAVQLSTLPWLGFVPDDVLAAPAAAVGRLSQRLGIAMGELRGYGEREQTRTDHLREVVGYAGWRTVDTGGWKELDEFLFARAMEHDSPKLLFRLACEYLISSRVVRPGVVHLLEHVATARARAREETWTRVAHLLTPRRRDELDLLLVPDAYLGRTPLAWLGIGPTSSSPAAVKAELEKLAYLRRLDAHTLDLSMLPAERRRFLAGVGRRLTGQALQRREPERRYPILLTLLAQSAVDVLDETLLLFDQAVSGREAAAKQKVADALAERAKGGENRQALLDEILTIVLDTAIGDEQIGTVLRTTIGMDRMRAAWAERRERLPRDHGQLSMLDASMSYLRQFAPAVLAAVEFAGGPGTEQLLQAVSILTGLYATGARKVPSSAPVGFVPTKWAGYLVAAEQAGDVTAYRRYWELAVLVGLRDGLRSGDIFVPGSRRYADPASFLLTPEAWAPQKVEFCHLVGKPVEAADALAQAGDELHTVLVDLETQLAKGNPGEVRLTDDGELIIPPLTAEDVPAEADALRTELAGMLPRVPIASVLVEVDARTGFTDHLMHAGGKVARPAELKRNLMYVIIAEATNMGLSAMAESCGVPYDVLAWTAEWYFRPETLEAANAAVVNYHHRLPLTRAFGSGTLSSSDGQRFPVKGKSITARHLSRYFARGQGVSTYTHVSDQHSTFDTKVIVATAPESHYVLDGLLGNETDLPVFEHATDTHGATLANFALFDLVGKQLSPRIRDLGKITLYRTGPRADFLDRYPRAGALLTRRLNLDLITDMWDDLLRVAASVQGGHATAALVVGKLCSSKRQQNALTSAIKEYGALRRTVYAARYLADETYRRRISRQLNKGENLHALRRSLAYAGEGALRRRHHEQQTEQMWCLTLATNAIVCWSTEYHGLGVAALRRGGRDVDDEVLAHIWPTHHENVHFYGTHSVDIDGELAQLDTDGYRPLRLPGYGVGEDRYNGQH</sequence>
<dbReference type="GO" id="GO:0003677">
    <property type="term" value="F:DNA binding"/>
    <property type="evidence" value="ECO:0007669"/>
    <property type="project" value="UniProtKB-KW"/>
</dbReference>
<evidence type="ECO:0000259" key="6">
    <source>
        <dbReference type="Pfam" id="PF13700"/>
    </source>
</evidence>
<dbReference type="NCBIfam" id="NF033527">
    <property type="entry name" value="transpos_Tn3"/>
    <property type="match status" value="1"/>
</dbReference>
<dbReference type="Proteomes" id="UP000636960">
    <property type="component" value="Unassembled WGS sequence"/>
</dbReference>
<name>A0A919K3Q1_9ACTN</name>
<comment type="similarity">
    <text evidence="1">Belongs to the transposase 7 family.</text>
</comment>
<dbReference type="InterPro" id="IPR047653">
    <property type="entry name" value="Tn3-like_transpos"/>
</dbReference>
<evidence type="ECO:0000256" key="1">
    <source>
        <dbReference type="ARBA" id="ARBA00009402"/>
    </source>
</evidence>
<keyword evidence="8" id="KW-1185">Reference proteome</keyword>
<dbReference type="GO" id="GO:0004803">
    <property type="term" value="F:transposase activity"/>
    <property type="evidence" value="ECO:0007669"/>
    <property type="project" value="InterPro"/>
</dbReference>
<protein>
    <submittedName>
        <fullName evidence="7">DDE transposase</fullName>
    </submittedName>
</protein>
<evidence type="ECO:0000256" key="2">
    <source>
        <dbReference type="ARBA" id="ARBA00022578"/>
    </source>
</evidence>
<dbReference type="RefSeq" id="WP_203785734.1">
    <property type="nucleotide sequence ID" value="NZ_BOMV01000065.1"/>
</dbReference>
<proteinExistence type="inferred from homology"/>
<dbReference type="EMBL" id="BOMV01000065">
    <property type="protein sequence ID" value="GIE98717.1"/>
    <property type="molecule type" value="Genomic_DNA"/>
</dbReference>
<evidence type="ECO:0000256" key="4">
    <source>
        <dbReference type="ARBA" id="ARBA00023172"/>
    </source>
</evidence>
<reference evidence="7" key="1">
    <citation type="submission" date="2021-01" db="EMBL/GenBank/DDBJ databases">
        <title>Whole genome shotgun sequence of Actinoplanes rishiriensis NBRC 108556.</title>
        <authorList>
            <person name="Komaki H."/>
            <person name="Tamura T."/>
        </authorList>
    </citation>
    <scope>NUCLEOTIDE SEQUENCE</scope>
    <source>
        <strain evidence="7">NBRC 108556</strain>
    </source>
</reference>
<keyword evidence="3" id="KW-0238">DNA-binding</keyword>
<accession>A0A919K3Q1</accession>
<dbReference type="Pfam" id="PF01526">
    <property type="entry name" value="DDE_Tnp_Tn3"/>
    <property type="match status" value="1"/>
</dbReference>
<dbReference type="AlphaFoldDB" id="A0A919K3Q1"/>
<keyword evidence="2" id="KW-0815">Transposition</keyword>